<evidence type="ECO:0000313" key="2">
    <source>
        <dbReference type="Proteomes" id="UP000539642"/>
    </source>
</evidence>
<accession>A0A840UPV8</accession>
<gene>
    <name evidence="1" type="ORF">HNQ81_001399</name>
</gene>
<reference evidence="1 2" key="1">
    <citation type="submission" date="2020-08" db="EMBL/GenBank/DDBJ databases">
        <title>Genomic Encyclopedia of Type Strains, Phase IV (KMG-IV): sequencing the most valuable type-strain genomes for metagenomic binning, comparative biology and taxonomic classification.</title>
        <authorList>
            <person name="Goeker M."/>
        </authorList>
    </citation>
    <scope>NUCLEOTIDE SEQUENCE [LARGE SCALE GENOMIC DNA]</scope>
    <source>
        <strain evidence="1 2">DSM 28570</strain>
    </source>
</reference>
<name>A0A840UPV8_9BACT</name>
<keyword evidence="2" id="KW-1185">Reference proteome</keyword>
<proteinExistence type="predicted"/>
<organism evidence="1 2">
    <name type="scientific">Desulfoprunum benzoelyticum</name>
    <dbReference type="NCBI Taxonomy" id="1506996"/>
    <lineage>
        <taxon>Bacteria</taxon>
        <taxon>Pseudomonadati</taxon>
        <taxon>Thermodesulfobacteriota</taxon>
        <taxon>Desulfobulbia</taxon>
        <taxon>Desulfobulbales</taxon>
        <taxon>Desulfobulbaceae</taxon>
        <taxon>Desulfoprunum</taxon>
    </lineage>
</organism>
<dbReference type="RefSeq" id="WP_183349654.1">
    <property type="nucleotide sequence ID" value="NZ_JACHEO010000006.1"/>
</dbReference>
<dbReference type="Proteomes" id="UP000539642">
    <property type="component" value="Unassembled WGS sequence"/>
</dbReference>
<dbReference type="EMBL" id="JACHEO010000006">
    <property type="protein sequence ID" value="MBB5347675.1"/>
    <property type="molecule type" value="Genomic_DNA"/>
</dbReference>
<evidence type="ECO:0000313" key="1">
    <source>
        <dbReference type="EMBL" id="MBB5347675.1"/>
    </source>
</evidence>
<protein>
    <recommendedName>
        <fullName evidence="3">Transcriptional regulator, AbiEi antitoxin, Type IV TA system</fullName>
    </recommendedName>
</protein>
<dbReference type="AlphaFoldDB" id="A0A840UPV8"/>
<comment type="caution">
    <text evidence="1">The sequence shown here is derived from an EMBL/GenBank/DDBJ whole genome shotgun (WGS) entry which is preliminary data.</text>
</comment>
<evidence type="ECO:0008006" key="3">
    <source>
        <dbReference type="Google" id="ProtNLM"/>
    </source>
</evidence>
<sequence length="220" mass="25124">MQKKTNGMIREYKLEQFGAVPFSHGTLMLLLKGYRRPNDKIAEWLRRGDLVPLKRGLYVAGPPWRKGELSLPLVANRLYGPSCVSLDYALFWHGLIPERVYEVTSVCMRRSRVFDNALGRFSYLTAPQSLFPVGMRQEQASERETFLIAGPEKALCDKVLLTRNLRARSRDAMQVFLFEDLRLDEEALVGLDVAVVAQYAESGHKARQLHALMQVLEEAR</sequence>